<organism evidence="4 5">
    <name type="scientific">Pelomonas candidula</name>
    <dbReference type="NCBI Taxonomy" id="3299025"/>
    <lineage>
        <taxon>Bacteria</taxon>
        <taxon>Pseudomonadati</taxon>
        <taxon>Pseudomonadota</taxon>
        <taxon>Betaproteobacteria</taxon>
        <taxon>Burkholderiales</taxon>
        <taxon>Sphaerotilaceae</taxon>
        <taxon>Roseateles</taxon>
    </lineage>
</organism>
<evidence type="ECO:0000259" key="3">
    <source>
        <dbReference type="Pfam" id="PF00326"/>
    </source>
</evidence>
<evidence type="ECO:0000256" key="2">
    <source>
        <dbReference type="SAM" id="SignalP"/>
    </source>
</evidence>
<feature type="domain" description="Peptidase S9 prolyl oligopeptidase catalytic" evidence="3">
    <location>
        <begin position="447"/>
        <end position="661"/>
    </location>
</feature>
<dbReference type="EMBL" id="JBIGIC010000001">
    <property type="protein sequence ID" value="MFG6485338.1"/>
    <property type="molecule type" value="Genomic_DNA"/>
</dbReference>
<dbReference type="Pfam" id="PF00326">
    <property type="entry name" value="Peptidase_S9"/>
    <property type="match status" value="1"/>
</dbReference>
<feature type="signal peptide" evidence="2">
    <location>
        <begin position="1"/>
        <end position="28"/>
    </location>
</feature>
<gene>
    <name evidence="4" type="ORF">ACG04R_01570</name>
</gene>
<dbReference type="PANTHER" id="PTHR42776">
    <property type="entry name" value="SERINE PEPTIDASE S9 FAMILY MEMBER"/>
    <property type="match status" value="1"/>
</dbReference>
<keyword evidence="5" id="KW-1185">Reference proteome</keyword>
<keyword evidence="2" id="KW-0732">Signal</keyword>
<sequence length="662" mass="72873">MNIHRRSVLGASLCATVTGLPLAAAAEAAPVPPLVDFFRAEALRVAVLSPDGRAVAGLREVRERWNVVIFDLASRKATVVTNFSDGDVSGLRWINNERLLFSITDRKRGNYDQIPGGLFAINKDASQFLTLAERSMTTDLGGQKLLPAGTTFHSRVVENGKLTSDVLVSVGSRQGKGRASTHLYRLNTLTARSSLLTLGGPANVQTWVVDPAGVPRAARAEVDDEAQLWVRDSASSDWRLLSKSSAEHFESIIEPLAFDASGRFYVSARASGQDIAAIYGCDLKTGQLDAEPVAAIQGFDLDDGLLFDAGRKRLLGVNYEAVMPGTYWIDDKRAAIQAQLDKQLPDTLNALQFGGDADIETVLVHASSDRDPGRFYVYDVKAAQLLGIGQSRPWIKPEQMSATRFLRYKARDGLEIPAQLTLPRRGAGKPPLVVLHYGGPWVRAIHWHWDPIVQFLASRGYAVFMPAPRASTGFGAKLYRAGWKQWGLAMQDDVTDGVRHLIDEGLVDGKRVCLAGASYGGYLTMMGLAKEPELFRCGINWVGVTDPSFMFTVTWTDFNRFGGSDVNLRRLIGDPERDAEQFKHTSPVVRAAEIKQPVLMGYGGLDQRVPLINGEKMRDALRSHNPNVEWVVYPDEGHGWQIEKNNLDFWGRVERFLAANLS</sequence>
<comment type="caution">
    <text evidence="4">The sequence shown here is derived from an EMBL/GenBank/DDBJ whole genome shotgun (WGS) entry which is preliminary data.</text>
</comment>
<dbReference type="Gene3D" id="3.40.50.1820">
    <property type="entry name" value="alpha/beta hydrolase"/>
    <property type="match status" value="1"/>
</dbReference>
<dbReference type="SUPFAM" id="SSF82171">
    <property type="entry name" value="DPP6 N-terminal domain-like"/>
    <property type="match status" value="1"/>
</dbReference>
<dbReference type="PANTHER" id="PTHR42776:SF27">
    <property type="entry name" value="DIPEPTIDYL PEPTIDASE FAMILY MEMBER 6"/>
    <property type="match status" value="1"/>
</dbReference>
<dbReference type="EC" id="3.4.-.-" evidence="4"/>
<name>A0ABW7H609_9BURK</name>
<evidence type="ECO:0000313" key="5">
    <source>
        <dbReference type="Proteomes" id="UP001606134"/>
    </source>
</evidence>
<evidence type="ECO:0000313" key="4">
    <source>
        <dbReference type="EMBL" id="MFG6485338.1"/>
    </source>
</evidence>
<accession>A0ABW7H609</accession>
<dbReference type="GO" id="GO:0016787">
    <property type="term" value="F:hydrolase activity"/>
    <property type="evidence" value="ECO:0007669"/>
    <property type="project" value="UniProtKB-KW"/>
</dbReference>
<dbReference type="InterPro" id="IPR001375">
    <property type="entry name" value="Peptidase_S9_cat"/>
</dbReference>
<evidence type="ECO:0000256" key="1">
    <source>
        <dbReference type="ARBA" id="ARBA00022801"/>
    </source>
</evidence>
<dbReference type="Proteomes" id="UP001606134">
    <property type="component" value="Unassembled WGS sequence"/>
</dbReference>
<proteinExistence type="predicted"/>
<reference evidence="4 5" key="1">
    <citation type="submission" date="2024-08" db="EMBL/GenBank/DDBJ databases">
        <authorList>
            <person name="Lu H."/>
        </authorList>
    </citation>
    <scope>NUCLEOTIDE SEQUENCE [LARGE SCALE GENOMIC DNA]</scope>
    <source>
        <strain evidence="4 5">BYS78W</strain>
    </source>
</reference>
<keyword evidence="1 4" id="KW-0378">Hydrolase</keyword>
<feature type="chain" id="PRO_5046520283" evidence="2">
    <location>
        <begin position="29"/>
        <end position="662"/>
    </location>
</feature>
<protein>
    <submittedName>
        <fullName evidence="4">Alpha/beta hydrolase family protein</fullName>
        <ecNumber evidence="4">3.4.-.-</ecNumber>
    </submittedName>
</protein>
<dbReference type="InterPro" id="IPR029058">
    <property type="entry name" value="AB_hydrolase_fold"/>
</dbReference>
<dbReference type="RefSeq" id="WP_394405896.1">
    <property type="nucleotide sequence ID" value="NZ_JBIGIC010000001.1"/>
</dbReference>
<dbReference type="SUPFAM" id="SSF53474">
    <property type="entry name" value="alpha/beta-Hydrolases"/>
    <property type="match status" value="1"/>
</dbReference>